<feature type="domain" description="Thiopeptide-type bacteriocin biosynthesis" evidence="2">
    <location>
        <begin position="709"/>
        <end position="955"/>
    </location>
</feature>
<organism evidence="3 4">
    <name type="scientific">Pedobacter miscanthi</name>
    <dbReference type="NCBI Taxonomy" id="2259170"/>
    <lineage>
        <taxon>Bacteria</taxon>
        <taxon>Pseudomonadati</taxon>
        <taxon>Bacteroidota</taxon>
        <taxon>Sphingobacteriia</taxon>
        <taxon>Sphingobacteriales</taxon>
        <taxon>Sphingobacteriaceae</taxon>
        <taxon>Pedobacter</taxon>
    </lineage>
</organism>
<protein>
    <recommendedName>
        <fullName evidence="5">Lantibiotic dehydratase</fullName>
    </recommendedName>
</protein>
<gene>
    <name evidence="3" type="ORF">DRW42_05095</name>
</gene>
<evidence type="ECO:0000259" key="1">
    <source>
        <dbReference type="Pfam" id="PF04738"/>
    </source>
</evidence>
<keyword evidence="4" id="KW-1185">Reference proteome</keyword>
<accession>A0A366L941</accession>
<dbReference type="InterPro" id="IPR023809">
    <property type="entry name" value="Thiopep_bacteriocin_synth_dom"/>
</dbReference>
<feature type="domain" description="Lantibiotic dehydratase N-terminal" evidence="1">
    <location>
        <begin position="280"/>
        <end position="638"/>
    </location>
</feature>
<evidence type="ECO:0000259" key="2">
    <source>
        <dbReference type="Pfam" id="PF14028"/>
    </source>
</evidence>
<dbReference type="NCBIfam" id="TIGR03891">
    <property type="entry name" value="thiopep_ocin"/>
    <property type="match status" value="1"/>
</dbReference>
<dbReference type="EMBL" id="QNQU01000003">
    <property type="protein sequence ID" value="RBQ10405.1"/>
    <property type="molecule type" value="Genomic_DNA"/>
</dbReference>
<dbReference type="Pfam" id="PF14028">
    <property type="entry name" value="Lant_dehydr_C"/>
    <property type="match status" value="1"/>
</dbReference>
<name>A0A366L941_9SPHI</name>
<feature type="domain" description="Lantibiotic dehydratase N-terminal" evidence="1">
    <location>
        <begin position="61"/>
        <end position="257"/>
    </location>
</feature>
<dbReference type="AlphaFoldDB" id="A0A366L941"/>
<evidence type="ECO:0008006" key="5">
    <source>
        <dbReference type="Google" id="ProtNLM"/>
    </source>
</evidence>
<sequence length="966" mass="111272">MSTGKLFIVFKLIFVIFTTPRLVALQTEQNLNPMKLNIQPSVIFRTPKFSYQSEIADCWEELKIAISLSSASFYETIKDVSAGELKDLPPKVYFTIWKYFNRAKFRSTPYGIFAGFSLLNNGIKPSESKIVISGEQKIRELVDWPYKNNIRLPLAGLLQKNCLLFSNSSYYFTPGSIRYIACTDGVFELAELDEDEFVKQILNLCLKPITVNDLVCALNLKDGETDHLFSLLQDMHDLQLIFTSYDPNIIGKDYFERIGVSNTNDLPKYLIAQRTVQSGHLNEQLLQAIPNMVNLLHGILPDNNREALSQFINRFKKKFEEQEVPLLFALDPEMGIGYDELEQAGENDDFIYKLKNKSDKSENSNGNIKSVFKDLLSPQNFEKGKSLLLNKLTIKPSENTKPLPNSFSMIMSVTDGLIFAEQIGGVTSNALTGRFTMADEAVENYAKSIADAEQAANPDVLFFDVAYMVETNIDNVNRRKLLYGHQLSILNFDTSEHPLTLNDIHLSVVGNEVVLRSKRLNKRLMPRLASAYNYSRSDLSVFRLLCDLQHQGLQASLSIPLDTLFPDLDYYPRLQYQNIVLSNCKWKIRKENLLDKDKKFLSPELCRAHLVEIGVGNYFKAGVSDQTLCFALHNDEDLNAFLQYMQKQSSLYIEEVIIPVDSQVIDEEGRPYFAQFILSINHQEKIYKALMPEEAPAQVTRYFLPGSEWLYFEIYCHQQRSDQILAEVIASFLENYQDDINSWFFIRYNENGNHIRFRLQLNNKSQVQALTSGLMDELTVFVNSGLVSDVQIKTYKRELERYGHDMIESVEQHFSVDSDYVLSLFETQPDYFEKYRLCSILASQIVKAGVFGKQAAVKIIRSISDSFNQEHQLDAADFKQLNNQYQQFRNAEFNALNPVQAQKLEAFAMSFINILQREKPENRVKLFSNLMHMHVNRLFNRDQRTHEMVMYYFLLKDIQRQNAINA</sequence>
<evidence type="ECO:0000313" key="4">
    <source>
        <dbReference type="Proteomes" id="UP000252081"/>
    </source>
</evidence>
<dbReference type="Pfam" id="PF04738">
    <property type="entry name" value="Lant_dehydr_N"/>
    <property type="match status" value="2"/>
</dbReference>
<reference evidence="3 4" key="1">
    <citation type="submission" date="2018-07" db="EMBL/GenBank/DDBJ databases">
        <title>A draft genome of a endophytic bacteria, a new species of Pedobacter.</title>
        <authorList>
            <person name="Zhang Z.D."/>
            <person name="Chen Z.J."/>
        </authorList>
    </citation>
    <scope>NUCLEOTIDE SEQUENCE [LARGE SCALE GENOMIC DNA]</scope>
    <source>
        <strain evidence="3 4">RS10</strain>
    </source>
</reference>
<comment type="caution">
    <text evidence="3">The sequence shown here is derived from an EMBL/GenBank/DDBJ whole genome shotgun (WGS) entry which is preliminary data.</text>
</comment>
<dbReference type="Proteomes" id="UP000252081">
    <property type="component" value="Unassembled WGS sequence"/>
</dbReference>
<dbReference type="InterPro" id="IPR006827">
    <property type="entry name" value="Lant_deHydtase_N"/>
</dbReference>
<evidence type="ECO:0000313" key="3">
    <source>
        <dbReference type="EMBL" id="RBQ10405.1"/>
    </source>
</evidence>
<proteinExistence type="predicted"/>